<dbReference type="InterPro" id="IPR019734">
    <property type="entry name" value="TPR_rpt"/>
</dbReference>
<comment type="caution">
    <text evidence="3">The sequence shown here is derived from an EMBL/GenBank/DDBJ whole genome shotgun (WGS) entry which is preliminary data.</text>
</comment>
<evidence type="ECO:0000313" key="4">
    <source>
        <dbReference type="Proteomes" id="UP000505077"/>
    </source>
</evidence>
<protein>
    <recommendedName>
        <fullName evidence="5">Tetratricopeptide repeat protein</fullName>
    </recommendedName>
</protein>
<proteinExistence type="predicted"/>
<keyword evidence="1" id="KW-0802">TPR repeat</keyword>
<feature type="region of interest" description="Disordered" evidence="2">
    <location>
        <begin position="143"/>
        <end position="166"/>
    </location>
</feature>
<dbReference type="SUPFAM" id="SSF48452">
    <property type="entry name" value="TPR-like"/>
    <property type="match status" value="1"/>
</dbReference>
<reference evidence="3 4" key="1">
    <citation type="journal article" date="2020" name="ISME J.">
        <title>Parallel Reductive Genome Evolution in Desulfovibrio Ectosymbionts Independently Acquired by Trichonympha Protists in the Termite Gut.</title>
        <authorList>
            <person name="Takeuchi M."/>
            <person name="Kuwahara H."/>
            <person name="Murakami T."/>
            <person name="Takahashi K."/>
            <person name="Kajitani R."/>
            <person name="Toyoda A."/>
            <person name="Itoh T."/>
            <person name="Ohkuma M."/>
            <person name="Hongoh Y."/>
        </authorList>
    </citation>
    <scope>NUCLEOTIDE SEQUENCE [LARGE SCALE GENOMIC DNA]</scope>
    <source>
        <strain evidence="3">ZnDsv-02</strain>
    </source>
</reference>
<dbReference type="Gene3D" id="1.25.40.10">
    <property type="entry name" value="Tetratricopeptide repeat domain"/>
    <property type="match status" value="1"/>
</dbReference>
<gene>
    <name evidence="3" type="ORF">ZNDK_0649</name>
</gene>
<dbReference type="EMBL" id="BLLL01000006">
    <property type="protein sequence ID" value="GFH62878.1"/>
    <property type="molecule type" value="Genomic_DNA"/>
</dbReference>
<dbReference type="PROSITE" id="PS50005">
    <property type="entry name" value="TPR"/>
    <property type="match status" value="1"/>
</dbReference>
<evidence type="ECO:0000313" key="3">
    <source>
        <dbReference type="EMBL" id="GFH62878.1"/>
    </source>
</evidence>
<feature type="repeat" description="TPR" evidence="1">
    <location>
        <begin position="18"/>
        <end position="51"/>
    </location>
</feature>
<dbReference type="Proteomes" id="UP000505077">
    <property type="component" value="Unassembled WGS sequence"/>
</dbReference>
<accession>A0A6L2R5M8</accession>
<name>A0A6L2R5M8_9BACT</name>
<dbReference type="InterPro" id="IPR011990">
    <property type="entry name" value="TPR-like_helical_dom_sf"/>
</dbReference>
<evidence type="ECO:0000256" key="2">
    <source>
        <dbReference type="SAM" id="MobiDB-lite"/>
    </source>
</evidence>
<dbReference type="AlphaFoldDB" id="A0A6L2R5M8"/>
<organism evidence="3 4">
    <name type="scientific">Candidatus Desulfovibrio kirbyi</name>
    <dbReference type="NCBI Taxonomy" id="2696086"/>
    <lineage>
        <taxon>Bacteria</taxon>
        <taxon>Pseudomonadati</taxon>
        <taxon>Thermodesulfobacteriota</taxon>
        <taxon>Desulfovibrionia</taxon>
        <taxon>Desulfovibrionales</taxon>
        <taxon>Desulfovibrionaceae</taxon>
        <taxon>Desulfovibrio</taxon>
    </lineage>
</organism>
<evidence type="ECO:0000256" key="1">
    <source>
        <dbReference type="PROSITE-ProRule" id="PRU00339"/>
    </source>
</evidence>
<sequence>MTEKIEWYKEVLELEPNSKIFFPLARLLSEVQRIDEALDILEQGLERHPEFLEARLFFIELLYKTERRTVCTAQIAKLSKMFAAYAGFWQAWGASLNIAGDAPDTAFALRFLSAWFTNSTISIHDVLDRGLASLLDEKQAQNSQQSVVKHSDMPPFAEPMSNPTESEPVEEQFSLRTRSMADVLAEQGDIQGALDIYHELLAGASNFGESEDLQHRITTLSVLLANAPAADLSESLTAQPESSSGKDKLISMLEALAERVEARAQS</sequence>
<evidence type="ECO:0008006" key="5">
    <source>
        <dbReference type="Google" id="ProtNLM"/>
    </source>
</evidence>